<protein>
    <recommendedName>
        <fullName evidence="3">COX assembly mitochondrial protein</fullName>
    </recommendedName>
</protein>
<evidence type="ECO:0000313" key="4">
    <source>
        <dbReference type="EMBL" id="KAF0971777.1"/>
    </source>
</evidence>
<dbReference type="InterPro" id="IPR013892">
    <property type="entry name" value="Cyt_c_biogenesis_Cmc1-like"/>
</dbReference>
<evidence type="ECO:0000313" key="5">
    <source>
        <dbReference type="Proteomes" id="UP000444721"/>
    </source>
</evidence>
<keyword evidence="3" id="KW-0496">Mitochondrion</keyword>
<evidence type="ECO:0000256" key="1">
    <source>
        <dbReference type="ARBA" id="ARBA00007347"/>
    </source>
</evidence>
<dbReference type="AlphaFoldDB" id="A0A6A5AZ43"/>
<evidence type="ECO:0000256" key="3">
    <source>
        <dbReference type="RuleBase" id="RU364104"/>
    </source>
</evidence>
<comment type="caution">
    <text evidence="4">The sequence shown here is derived from an EMBL/GenBank/DDBJ whole genome shotgun (WGS) entry which is preliminary data.</text>
</comment>
<sequence length="133" mass="15545">MQNQRERFKLNLDPAEIDALSPEELKQKVPNQADEALKLRLKKYGMKQCKVESKNFADCSKDKLLSIAVKCKDELQALTDCITIYLNEENMNKMRRAYLKGELVKKHNITDLRSELNRRLEERSKTTSTKENI</sequence>
<keyword evidence="2" id="KW-1015">Disulfide bond</keyword>
<dbReference type="RefSeq" id="XP_044556493.1">
    <property type="nucleotide sequence ID" value="XM_044700252.1"/>
</dbReference>
<dbReference type="Pfam" id="PF08583">
    <property type="entry name" value="Cmc1"/>
    <property type="match status" value="1"/>
</dbReference>
<organism evidence="4 5">
    <name type="scientific">Naegleria fowleri</name>
    <name type="common">Brain eating amoeba</name>
    <dbReference type="NCBI Taxonomy" id="5763"/>
    <lineage>
        <taxon>Eukaryota</taxon>
        <taxon>Discoba</taxon>
        <taxon>Heterolobosea</taxon>
        <taxon>Tetramitia</taxon>
        <taxon>Eutetramitia</taxon>
        <taxon>Vahlkampfiidae</taxon>
        <taxon>Naegleria</taxon>
    </lineage>
</organism>
<dbReference type="Proteomes" id="UP000444721">
    <property type="component" value="Unassembled WGS sequence"/>
</dbReference>
<comment type="subcellular location">
    <subcellularLocation>
        <location evidence="3">Mitochondrion</location>
    </subcellularLocation>
</comment>
<dbReference type="VEuPathDB" id="AmoebaDB:NF0043140"/>
<comment type="similarity">
    <text evidence="1 3">Belongs to the CMC family.</text>
</comment>
<proteinExistence type="inferred from homology"/>
<keyword evidence="5" id="KW-1185">Reference proteome</keyword>
<name>A0A6A5AZ43_NAEFO</name>
<dbReference type="GeneID" id="68117215"/>
<evidence type="ECO:0000256" key="2">
    <source>
        <dbReference type="ARBA" id="ARBA00023157"/>
    </source>
</evidence>
<dbReference type="EMBL" id="VFQX01000074">
    <property type="protein sequence ID" value="KAF0971777.1"/>
    <property type="molecule type" value="Genomic_DNA"/>
</dbReference>
<dbReference type="VEuPathDB" id="AmoebaDB:NfTy_081750"/>
<accession>A0A6A5AZ43</accession>
<dbReference type="VEuPathDB" id="AmoebaDB:FDP41_010000"/>
<reference evidence="4 5" key="1">
    <citation type="journal article" date="2019" name="Sci. Rep.">
        <title>Nanopore sequencing improves the draft genome of the human pathogenic amoeba Naegleria fowleri.</title>
        <authorList>
            <person name="Liechti N."/>
            <person name="Schurch N."/>
            <person name="Bruggmann R."/>
            <person name="Wittwer M."/>
        </authorList>
    </citation>
    <scope>NUCLEOTIDE SEQUENCE [LARGE SCALE GENOMIC DNA]</scope>
    <source>
        <strain evidence="4 5">ATCC 30894</strain>
    </source>
</reference>
<dbReference type="GO" id="GO:0005739">
    <property type="term" value="C:mitochondrion"/>
    <property type="evidence" value="ECO:0007669"/>
    <property type="project" value="UniProtKB-SubCell"/>
</dbReference>
<gene>
    <name evidence="4" type="ORF">FDP41_010000</name>
</gene>
<dbReference type="OrthoDB" id="6224010at2759"/>